<keyword evidence="2" id="KW-0963">Cytoplasm</keyword>
<keyword evidence="6" id="KW-1185">Reference proteome</keyword>
<dbReference type="FunFam" id="3.90.190.10:FF:000035">
    <property type="entry name" value="Tyrosine phosphatase, putative"/>
    <property type="match status" value="1"/>
</dbReference>
<dbReference type="InterPro" id="IPR029021">
    <property type="entry name" value="Prot-tyrosine_phosphatase-like"/>
</dbReference>
<dbReference type="Gene3D" id="3.90.190.10">
    <property type="entry name" value="Protein tyrosine phosphatase superfamily"/>
    <property type="match status" value="1"/>
</dbReference>
<dbReference type="GO" id="GO:0016791">
    <property type="term" value="F:phosphatase activity"/>
    <property type="evidence" value="ECO:0007669"/>
    <property type="project" value="TreeGrafter"/>
</dbReference>
<dbReference type="STRING" id="289078.A0A2X0MB35"/>
<evidence type="ECO:0000256" key="1">
    <source>
        <dbReference type="ARBA" id="ARBA00004496"/>
    </source>
</evidence>
<evidence type="ECO:0000313" key="6">
    <source>
        <dbReference type="Proteomes" id="UP000249723"/>
    </source>
</evidence>
<dbReference type="GO" id="GO:0005737">
    <property type="term" value="C:cytoplasm"/>
    <property type="evidence" value="ECO:0007669"/>
    <property type="project" value="UniProtKB-SubCell"/>
</dbReference>
<reference evidence="6" key="1">
    <citation type="submission" date="2016-10" db="EMBL/GenBank/DDBJ databases">
        <authorList>
            <person name="Jeantristanb JTB J.-T."/>
            <person name="Ricardo R."/>
        </authorList>
    </citation>
    <scope>NUCLEOTIDE SEQUENCE [LARGE SCALE GENOMIC DNA]</scope>
</reference>
<evidence type="ECO:0000256" key="3">
    <source>
        <dbReference type="ARBA" id="ARBA00022801"/>
    </source>
</evidence>
<proteinExistence type="predicted"/>
<dbReference type="EMBL" id="FMWP01000013">
    <property type="protein sequence ID" value="SCZ89014.1"/>
    <property type="molecule type" value="Genomic_DNA"/>
</dbReference>
<evidence type="ECO:0000256" key="2">
    <source>
        <dbReference type="ARBA" id="ARBA00022490"/>
    </source>
</evidence>
<sequence>MTTIATPTTLYDPPPSFSLVSPFLYRSSVPTSSHLPYLLPLHLNTLLSLGPELPSKALQQWCELQNVRLVHLGRKRDVVGEARTWKPVQEELVKEGLQLLLSRENAPCLVVDPSGVHEVGILIGCLRKLQRWTLSAIFAEYASLAGSQSRDIEEQFIELFDTDLVVIPPLKDRIDGVRDVVNDPPLLAPPHWNAQVPPDPSSDSPTTQA</sequence>
<dbReference type="SUPFAM" id="SSF52799">
    <property type="entry name" value="(Phosphotyrosine protein) phosphatases II"/>
    <property type="match status" value="1"/>
</dbReference>
<organism evidence="5 6">
    <name type="scientific">Microbotryum saponariae</name>
    <dbReference type="NCBI Taxonomy" id="289078"/>
    <lineage>
        <taxon>Eukaryota</taxon>
        <taxon>Fungi</taxon>
        <taxon>Dikarya</taxon>
        <taxon>Basidiomycota</taxon>
        <taxon>Pucciniomycotina</taxon>
        <taxon>Microbotryomycetes</taxon>
        <taxon>Microbotryales</taxon>
        <taxon>Microbotryaceae</taxon>
        <taxon>Microbotryum</taxon>
    </lineage>
</organism>
<name>A0A2X0MB35_9BASI</name>
<dbReference type="PANTHER" id="PTHR31126">
    <property type="entry name" value="TYROSINE-PROTEIN PHOSPHATASE"/>
    <property type="match status" value="1"/>
</dbReference>
<evidence type="ECO:0000256" key="4">
    <source>
        <dbReference type="SAM" id="MobiDB-lite"/>
    </source>
</evidence>
<dbReference type="OrthoDB" id="6375174at2759"/>
<dbReference type="Proteomes" id="UP000249723">
    <property type="component" value="Unassembled WGS sequence"/>
</dbReference>
<dbReference type="AlphaFoldDB" id="A0A2X0MB35"/>
<evidence type="ECO:0000313" key="5">
    <source>
        <dbReference type="EMBL" id="SCZ89014.1"/>
    </source>
</evidence>
<gene>
    <name evidence="5" type="ORF">BZ3500_MVSOF-1268-A1-R1_CHR1-1G00894</name>
</gene>
<dbReference type="PANTHER" id="PTHR31126:SF18">
    <property type="entry name" value="PROTEIN-TYROSINE-PHOSPHATASE"/>
    <property type="match status" value="1"/>
</dbReference>
<dbReference type="CDD" id="cd14501">
    <property type="entry name" value="PFA-DSP"/>
    <property type="match status" value="1"/>
</dbReference>
<comment type="subcellular location">
    <subcellularLocation>
        <location evidence="1">Cytoplasm</location>
    </subcellularLocation>
</comment>
<accession>A0A2X0MB35</accession>
<dbReference type="Pfam" id="PF03162">
    <property type="entry name" value="Y_phosphatase2"/>
    <property type="match status" value="1"/>
</dbReference>
<dbReference type="InterPro" id="IPR004861">
    <property type="entry name" value="Siw14-like"/>
</dbReference>
<feature type="region of interest" description="Disordered" evidence="4">
    <location>
        <begin position="188"/>
        <end position="209"/>
    </location>
</feature>
<protein>
    <submittedName>
        <fullName evidence="5">BZ3500_MvSof-1268-A1-R1_Chr1-1g00894 protein</fullName>
    </submittedName>
</protein>
<keyword evidence="3" id="KW-0378">Hydrolase</keyword>